<gene>
    <name evidence="2" type="ORF">PHYEVI_LOCUS10988</name>
</gene>
<name>A0A9N9XTN4_PHYSR</name>
<organism evidence="2 3">
    <name type="scientific">Phyllotreta striolata</name>
    <name type="common">Striped flea beetle</name>
    <name type="synonym">Crioceris striolata</name>
    <dbReference type="NCBI Taxonomy" id="444603"/>
    <lineage>
        <taxon>Eukaryota</taxon>
        <taxon>Metazoa</taxon>
        <taxon>Ecdysozoa</taxon>
        <taxon>Arthropoda</taxon>
        <taxon>Hexapoda</taxon>
        <taxon>Insecta</taxon>
        <taxon>Pterygota</taxon>
        <taxon>Neoptera</taxon>
        <taxon>Endopterygota</taxon>
        <taxon>Coleoptera</taxon>
        <taxon>Polyphaga</taxon>
        <taxon>Cucujiformia</taxon>
        <taxon>Chrysomeloidea</taxon>
        <taxon>Chrysomelidae</taxon>
        <taxon>Galerucinae</taxon>
        <taxon>Alticini</taxon>
        <taxon>Phyllotreta</taxon>
    </lineage>
</organism>
<feature type="region of interest" description="Disordered" evidence="1">
    <location>
        <begin position="179"/>
        <end position="200"/>
    </location>
</feature>
<feature type="region of interest" description="Disordered" evidence="1">
    <location>
        <begin position="336"/>
        <end position="373"/>
    </location>
</feature>
<keyword evidence="3" id="KW-1185">Reference proteome</keyword>
<reference evidence="2" key="1">
    <citation type="submission" date="2022-01" db="EMBL/GenBank/DDBJ databases">
        <authorList>
            <person name="King R."/>
        </authorList>
    </citation>
    <scope>NUCLEOTIDE SEQUENCE</scope>
</reference>
<evidence type="ECO:0000313" key="3">
    <source>
        <dbReference type="Proteomes" id="UP001153712"/>
    </source>
</evidence>
<proteinExistence type="predicted"/>
<evidence type="ECO:0000256" key="1">
    <source>
        <dbReference type="SAM" id="MobiDB-lite"/>
    </source>
</evidence>
<protein>
    <submittedName>
        <fullName evidence="2">Uncharacterized protein</fullName>
    </submittedName>
</protein>
<dbReference type="Proteomes" id="UP001153712">
    <property type="component" value="Chromosome 8"/>
</dbReference>
<evidence type="ECO:0000313" key="2">
    <source>
        <dbReference type="EMBL" id="CAG9864738.1"/>
    </source>
</evidence>
<sequence length="542" mass="61571">MRSGKGNPFHGPNTFIYEYEAPERPHPAPFLVSARRDFSHLNPNYCESHIYGVRDDMKDRRMGTSPSNAAPRVLHDISPGAPVTNYIPKEPACPGAFDNKDKKKLPKFYTCRVTYNALGEGASVPSHIHKYGYYMNGMGQLKLVPTDHMDRSGGPAKYGSNMKKTIYDEMYKGIKFPTSPREQRKYPIPGPADYSRGDVDFHKDPVGDQIRSIKRWMTYIPRYIENLQLEAINGPPSPTDFDTVKPLCQRSPPINPLPFVTSGPRFPPIKQAPDHYDIVQPTYPANKLEVSFLKSAERFVDEKPTCLSGPFDYDVPSPIDEKLYKGMAEAAGKPPFGQGAKRLLTVPSSNPGPADYGPIAPKREKKTRKQPTVSFRSKTKRWTSDSYPKWDYLKVADAHDFVIKGRATSLGGYPFNVGSKRAGYFDMLPTPPFTKYCNKPELTSKGFYIPQALRFPKPRDIIPAPDAYLIHPTHTSSMYNAFTTHNLKLKEAAARMAFRVNPKDTDYLWRKERSKKKKMKWFYKDGKDYVHCVKDMKPYKGK</sequence>
<dbReference type="EMBL" id="OU900101">
    <property type="protein sequence ID" value="CAG9864738.1"/>
    <property type="molecule type" value="Genomic_DNA"/>
</dbReference>
<dbReference type="AlphaFoldDB" id="A0A9N9XTN4"/>
<accession>A0A9N9XTN4</accession>
<dbReference type="OrthoDB" id="406368at2759"/>